<feature type="transmembrane region" description="Helical" evidence="1">
    <location>
        <begin position="120"/>
        <end position="142"/>
    </location>
</feature>
<dbReference type="InterPro" id="IPR052712">
    <property type="entry name" value="Acid_resist_chaperone_HdeD"/>
</dbReference>
<organism evidence="2 3">
    <name type="scientific">Allofournierella massiliensis</name>
    <dbReference type="NCBI Taxonomy" id="1650663"/>
    <lineage>
        <taxon>Bacteria</taxon>
        <taxon>Bacillati</taxon>
        <taxon>Bacillota</taxon>
        <taxon>Clostridia</taxon>
        <taxon>Eubacteriales</taxon>
        <taxon>Oscillospiraceae</taxon>
        <taxon>Allofournierella</taxon>
    </lineage>
</organism>
<name>A0A4R1QTJ0_9FIRM</name>
<dbReference type="GO" id="GO:0005886">
    <property type="term" value="C:plasma membrane"/>
    <property type="evidence" value="ECO:0007669"/>
    <property type="project" value="TreeGrafter"/>
</dbReference>
<accession>A0A4R1QTJ0</accession>
<feature type="transmembrane region" description="Helical" evidence="1">
    <location>
        <begin position="148"/>
        <end position="172"/>
    </location>
</feature>
<feature type="transmembrane region" description="Helical" evidence="1">
    <location>
        <begin position="30"/>
        <end position="53"/>
    </location>
</feature>
<keyword evidence="1" id="KW-1133">Transmembrane helix</keyword>
<evidence type="ECO:0000313" key="3">
    <source>
        <dbReference type="Proteomes" id="UP000295184"/>
    </source>
</evidence>
<feature type="transmembrane region" description="Helical" evidence="1">
    <location>
        <begin position="60"/>
        <end position="81"/>
    </location>
</feature>
<dbReference type="AlphaFoldDB" id="A0A4R1QTJ0"/>
<dbReference type="Pfam" id="PF03729">
    <property type="entry name" value="DUF308"/>
    <property type="match status" value="1"/>
</dbReference>
<dbReference type="PANTHER" id="PTHR34989:SF1">
    <property type="entry name" value="PROTEIN HDED"/>
    <property type="match status" value="1"/>
</dbReference>
<dbReference type="OrthoDB" id="1860018at2"/>
<feature type="transmembrane region" description="Helical" evidence="1">
    <location>
        <begin position="87"/>
        <end position="108"/>
    </location>
</feature>
<feature type="transmembrane region" description="Helical" evidence="1">
    <location>
        <begin position="7"/>
        <end position="24"/>
    </location>
</feature>
<sequence length="214" mass="23631">MKNFRKTFSISSVAFILVGLALLLWPDISLRLVCGLFGLVILLKGVSSIYTFLRAEVRGFFSYFGWLFGAAAVALGIFLLIRPQTVVSVLPILVGLFVIMDGVMRVQSAFELRAAGYDRWWSLLLLALVSVVLGAVMLWNPFGTVEVLVMAIGVILMVEGILNLAGSIWAAIQLKGLKKAARDMADQMQEMLTDPAFDDGDIVEADWRDLDEKR</sequence>
<dbReference type="EMBL" id="SLUM01000013">
    <property type="protein sequence ID" value="TCL56391.1"/>
    <property type="molecule type" value="Genomic_DNA"/>
</dbReference>
<dbReference type="Proteomes" id="UP000295184">
    <property type="component" value="Unassembled WGS sequence"/>
</dbReference>
<evidence type="ECO:0000313" key="2">
    <source>
        <dbReference type="EMBL" id="TCL56391.1"/>
    </source>
</evidence>
<dbReference type="STRING" id="1650663.GCA_001486665_02568"/>
<comment type="caution">
    <text evidence="2">The sequence shown here is derived from an EMBL/GenBank/DDBJ whole genome shotgun (WGS) entry which is preliminary data.</text>
</comment>
<dbReference type="RefSeq" id="WP_058965573.1">
    <property type="nucleotide sequence ID" value="NZ_CABKVM010000018.1"/>
</dbReference>
<gene>
    <name evidence="2" type="ORF">EDD77_11349</name>
</gene>
<dbReference type="PANTHER" id="PTHR34989">
    <property type="entry name" value="PROTEIN HDED"/>
    <property type="match status" value="1"/>
</dbReference>
<keyword evidence="1" id="KW-0472">Membrane</keyword>
<reference evidence="2 3" key="1">
    <citation type="submission" date="2019-03" db="EMBL/GenBank/DDBJ databases">
        <title>Genomic Encyclopedia of Type Strains, Phase IV (KMG-IV): sequencing the most valuable type-strain genomes for metagenomic binning, comparative biology and taxonomic classification.</title>
        <authorList>
            <person name="Goeker M."/>
        </authorList>
    </citation>
    <scope>NUCLEOTIDE SEQUENCE [LARGE SCALE GENOMIC DNA]</scope>
    <source>
        <strain evidence="2 3">DSM 100451</strain>
    </source>
</reference>
<evidence type="ECO:0000256" key="1">
    <source>
        <dbReference type="SAM" id="Phobius"/>
    </source>
</evidence>
<dbReference type="InterPro" id="IPR005325">
    <property type="entry name" value="DUF308_memb"/>
</dbReference>
<protein>
    <submittedName>
        <fullName evidence="2">Uncharacterized membrane protein HdeD (DUF308 family)</fullName>
    </submittedName>
</protein>
<keyword evidence="1" id="KW-0812">Transmembrane</keyword>
<proteinExistence type="predicted"/>